<dbReference type="GO" id="GO:0006465">
    <property type="term" value="P:signal peptide processing"/>
    <property type="evidence" value="ECO:0007669"/>
    <property type="project" value="InterPro"/>
</dbReference>
<comment type="caution">
    <text evidence="15">The sequence shown here is derived from an EMBL/GenBank/DDBJ whole genome shotgun (WGS) entry which is preliminary data.</text>
</comment>
<accession>A0A4S4DV65</accession>
<dbReference type="GO" id="GO:0004252">
    <property type="term" value="F:serine-type endopeptidase activity"/>
    <property type="evidence" value="ECO:0007669"/>
    <property type="project" value="InterPro"/>
</dbReference>
<evidence type="ECO:0000256" key="4">
    <source>
        <dbReference type="ARBA" id="ARBA00022670"/>
    </source>
</evidence>
<keyword evidence="10" id="KW-1133">Transmembrane helix</keyword>
<dbReference type="Pfam" id="PF03226">
    <property type="entry name" value="Yippee-Mis18"/>
    <property type="match status" value="1"/>
</dbReference>
<name>A0A4S4DV65_CAMSN</name>
<dbReference type="InterPro" id="IPR004910">
    <property type="entry name" value="Yippee/Mis18/Cereblon"/>
</dbReference>
<evidence type="ECO:0000256" key="1">
    <source>
        <dbReference type="ARBA" id="ARBA00004434"/>
    </source>
</evidence>
<organism evidence="15 16">
    <name type="scientific">Camellia sinensis var. sinensis</name>
    <name type="common">China tea</name>
    <dbReference type="NCBI Taxonomy" id="542762"/>
    <lineage>
        <taxon>Eukaryota</taxon>
        <taxon>Viridiplantae</taxon>
        <taxon>Streptophyta</taxon>
        <taxon>Embryophyta</taxon>
        <taxon>Tracheophyta</taxon>
        <taxon>Spermatophyta</taxon>
        <taxon>Magnoliopsida</taxon>
        <taxon>eudicotyledons</taxon>
        <taxon>Gunneridae</taxon>
        <taxon>Pentapetalae</taxon>
        <taxon>asterids</taxon>
        <taxon>Ericales</taxon>
        <taxon>Theaceae</taxon>
        <taxon>Camellia</taxon>
    </lineage>
</organism>
<keyword evidence="11" id="KW-0496">Mitochondrion</keyword>
<keyword evidence="12" id="KW-0472">Membrane</keyword>
<feature type="active site" evidence="13">
    <location>
        <position position="130"/>
    </location>
</feature>
<feature type="active site" evidence="13">
    <location>
        <position position="38"/>
    </location>
</feature>
<keyword evidence="7" id="KW-0999">Mitochondrion inner membrane</keyword>
<feature type="domain" description="Yippee" evidence="14">
    <location>
        <begin position="375"/>
        <end position="472"/>
    </location>
</feature>
<evidence type="ECO:0000256" key="12">
    <source>
        <dbReference type="ARBA" id="ARBA00023136"/>
    </source>
</evidence>
<evidence type="ECO:0000256" key="5">
    <source>
        <dbReference type="ARBA" id="ARBA00022692"/>
    </source>
</evidence>
<dbReference type="SUPFAM" id="SSF51306">
    <property type="entry name" value="LexA/Signal peptidase"/>
    <property type="match status" value="1"/>
</dbReference>
<keyword evidence="4" id="KW-0645">Protease</keyword>
<evidence type="ECO:0000256" key="13">
    <source>
        <dbReference type="PIRSR" id="PIRSR600223-1"/>
    </source>
</evidence>
<sequence length="491" mass="53950">MGTQNFLWSFAKKYFTFGLIALTVSDRYASVVPIRGVSMSPTFNPHGSTLTGLTDDYVLVEKFCLDKYKFSQGDVVVFWILLLSRGPIACEGSFLPEVGLGSWAYGFKLVELSQVDIGLSPSNHKENHIKRITALPGDWISSPYAHDALKVPEGHCWVEGDNFASSLDSRSFGPVGSSFTVVLVGLPTWSRGSGHVFLCSIDPSSFPTVLGFTLMLSVFCAGGSACFWVCIGGHEKFSSCGISLEKISLEKARENPIICLTSRVKRRDMGRLFLITLEGNIYSCKHCQTHFGLSEDILSKLHKVEVGAGAGVGVGTGVGVGMGERGPTEEFESGSWSGDGGVRALQKSLTLEQERGYSMHRKKERGFTNQSNSNAYYLILLLLSMVRRLNPILPQSFHCKHGKAYLFDKVVNVTFGDKEERMMMTGMHIVVDIFCVGCGSIVGWKYEAAHEKSQKYKEGKFILERFKILGPDGSHYMDQEAQIGGSDPDDA</sequence>
<dbReference type="GO" id="GO:0046872">
    <property type="term" value="F:metal ion binding"/>
    <property type="evidence" value="ECO:0007669"/>
    <property type="project" value="UniProtKB-KW"/>
</dbReference>
<evidence type="ECO:0000256" key="7">
    <source>
        <dbReference type="ARBA" id="ARBA00022792"/>
    </source>
</evidence>
<protein>
    <recommendedName>
        <fullName evidence="3">Mitochondrial inner membrane protease subunit 2</fullName>
    </recommendedName>
</protein>
<evidence type="ECO:0000256" key="2">
    <source>
        <dbReference type="ARBA" id="ARBA00007066"/>
    </source>
</evidence>
<dbReference type="STRING" id="542762.A0A4S4DV65"/>
<proteinExistence type="inferred from homology"/>
<dbReference type="PANTHER" id="PTHR46041:SF2">
    <property type="entry name" value="MITOCHONDRIAL INNER MEMBRANE PROTEASE SUBUNIT 2"/>
    <property type="match status" value="1"/>
</dbReference>
<dbReference type="PROSITE" id="PS51792">
    <property type="entry name" value="YIPPEE"/>
    <property type="match status" value="1"/>
</dbReference>
<keyword evidence="6" id="KW-0479">Metal-binding</keyword>
<dbReference type="Gene3D" id="2.10.109.10">
    <property type="entry name" value="Umud Fragment, subunit A"/>
    <property type="match status" value="1"/>
</dbReference>
<dbReference type="InterPro" id="IPR036286">
    <property type="entry name" value="LexA/Signal_pep-like_sf"/>
</dbReference>
<dbReference type="Proteomes" id="UP000306102">
    <property type="component" value="Unassembled WGS sequence"/>
</dbReference>
<keyword evidence="9" id="KW-0862">Zinc</keyword>
<comment type="subcellular location">
    <subcellularLocation>
        <location evidence="1">Mitochondrion inner membrane</location>
        <topology evidence="1">Single-pass membrane protein</topology>
    </subcellularLocation>
</comment>
<dbReference type="InterPro" id="IPR037730">
    <property type="entry name" value="IMP2"/>
</dbReference>
<keyword evidence="8" id="KW-0378">Hydrolase</keyword>
<reference evidence="15 16" key="1">
    <citation type="journal article" date="2018" name="Proc. Natl. Acad. Sci. U.S.A.">
        <title>Draft genome sequence of Camellia sinensis var. sinensis provides insights into the evolution of the tea genome and tea quality.</title>
        <authorList>
            <person name="Wei C."/>
            <person name="Yang H."/>
            <person name="Wang S."/>
            <person name="Zhao J."/>
            <person name="Liu C."/>
            <person name="Gao L."/>
            <person name="Xia E."/>
            <person name="Lu Y."/>
            <person name="Tai Y."/>
            <person name="She G."/>
            <person name="Sun J."/>
            <person name="Cao H."/>
            <person name="Tong W."/>
            <person name="Gao Q."/>
            <person name="Li Y."/>
            <person name="Deng W."/>
            <person name="Jiang X."/>
            <person name="Wang W."/>
            <person name="Chen Q."/>
            <person name="Zhang S."/>
            <person name="Li H."/>
            <person name="Wu J."/>
            <person name="Wang P."/>
            <person name="Li P."/>
            <person name="Shi C."/>
            <person name="Zheng F."/>
            <person name="Jian J."/>
            <person name="Huang B."/>
            <person name="Shan D."/>
            <person name="Shi M."/>
            <person name="Fang C."/>
            <person name="Yue Y."/>
            <person name="Li F."/>
            <person name="Li D."/>
            <person name="Wei S."/>
            <person name="Han B."/>
            <person name="Jiang C."/>
            <person name="Yin Y."/>
            <person name="Xia T."/>
            <person name="Zhang Z."/>
            <person name="Bennetzen J.L."/>
            <person name="Zhao S."/>
            <person name="Wan X."/>
        </authorList>
    </citation>
    <scope>NUCLEOTIDE SEQUENCE [LARGE SCALE GENOMIC DNA]</scope>
    <source>
        <strain evidence="16">cv. Shuchazao</strain>
        <tissue evidence="15">Leaf</tissue>
    </source>
</reference>
<evidence type="ECO:0000256" key="6">
    <source>
        <dbReference type="ARBA" id="ARBA00022723"/>
    </source>
</evidence>
<keyword evidence="5" id="KW-0812">Transmembrane</keyword>
<evidence type="ECO:0000256" key="10">
    <source>
        <dbReference type="ARBA" id="ARBA00022989"/>
    </source>
</evidence>
<dbReference type="Pfam" id="PF10502">
    <property type="entry name" value="Peptidase_S26"/>
    <property type="match status" value="2"/>
</dbReference>
<dbReference type="CDD" id="cd06530">
    <property type="entry name" value="S26_SPase_I"/>
    <property type="match status" value="1"/>
</dbReference>
<comment type="similarity">
    <text evidence="2">Belongs to the peptidase S26 family. IMP2 subfamily.</text>
</comment>
<evidence type="ECO:0000313" key="15">
    <source>
        <dbReference type="EMBL" id="THG06456.1"/>
    </source>
</evidence>
<keyword evidence="16" id="KW-1185">Reference proteome</keyword>
<dbReference type="InterPro" id="IPR019533">
    <property type="entry name" value="Peptidase_S26"/>
</dbReference>
<gene>
    <name evidence="15" type="ORF">TEA_029100</name>
</gene>
<dbReference type="PRINTS" id="PR00727">
    <property type="entry name" value="LEADERPTASE"/>
</dbReference>
<dbReference type="AlphaFoldDB" id="A0A4S4DV65"/>
<evidence type="ECO:0000256" key="8">
    <source>
        <dbReference type="ARBA" id="ARBA00022801"/>
    </source>
</evidence>
<dbReference type="InterPro" id="IPR000223">
    <property type="entry name" value="Pept_S26A_signal_pept_1"/>
</dbReference>
<evidence type="ECO:0000259" key="14">
    <source>
        <dbReference type="PROSITE" id="PS51792"/>
    </source>
</evidence>
<dbReference type="InterPro" id="IPR034751">
    <property type="entry name" value="Yippee"/>
</dbReference>
<dbReference type="PANTHER" id="PTHR46041">
    <property type="entry name" value="MITOCHONDRIAL INNER MEMBRANE PROTEASE SUBUNIT 2"/>
    <property type="match status" value="1"/>
</dbReference>
<dbReference type="GO" id="GO:0042720">
    <property type="term" value="C:mitochondrial inner membrane peptidase complex"/>
    <property type="evidence" value="ECO:0007669"/>
    <property type="project" value="InterPro"/>
</dbReference>
<evidence type="ECO:0000313" key="16">
    <source>
        <dbReference type="Proteomes" id="UP000306102"/>
    </source>
</evidence>
<dbReference type="EMBL" id="SDRB02010431">
    <property type="protein sequence ID" value="THG06456.1"/>
    <property type="molecule type" value="Genomic_DNA"/>
</dbReference>
<evidence type="ECO:0000256" key="9">
    <source>
        <dbReference type="ARBA" id="ARBA00022833"/>
    </source>
</evidence>
<dbReference type="GO" id="GO:0006627">
    <property type="term" value="P:protein processing involved in protein targeting to mitochondrion"/>
    <property type="evidence" value="ECO:0007669"/>
    <property type="project" value="InterPro"/>
</dbReference>
<evidence type="ECO:0000256" key="11">
    <source>
        <dbReference type="ARBA" id="ARBA00023128"/>
    </source>
</evidence>
<evidence type="ECO:0000256" key="3">
    <source>
        <dbReference type="ARBA" id="ARBA00013650"/>
    </source>
</evidence>